<gene>
    <name evidence="1" type="primary">hrpZ</name>
    <name evidence="1" type="ORF">BDB_mp80091</name>
</gene>
<accession>G2ZXY5</accession>
<dbReference type="AlphaFoldDB" id="G2ZXY5"/>
<sequence>MTIRGSLRFPQYPADQTAIAGAGAGAGTGFQVQMQAIAHEGADDMRFAAEMQNEDNRTNVLAKLMEAGPKAAKDLLS</sequence>
<name>G2ZXY5_9RALS</name>
<reference evidence="1" key="1">
    <citation type="journal article" date="2011" name="PLoS ONE">
        <title>Ralstonia syzygii, the Blood Disease Bacterium and some Asian R. solanacearum strains form a single genomic species despite divergent lifestyles.</title>
        <authorList>
            <person name="Remenant B."/>
            <person name="de Cambiaire J.C."/>
            <person name="Cellier G."/>
            <person name="Jacobs J.M."/>
            <person name="Mangenot S."/>
            <person name="Barbe V."/>
            <person name="Lajus A."/>
            <person name="Vallenet D."/>
            <person name="Medigue C."/>
            <person name="Fegan M."/>
            <person name="Allen C."/>
            <person name="Prior P."/>
        </authorList>
    </citation>
    <scope>NUCLEOTIDE SEQUENCE</scope>
    <source>
        <strain evidence="1">R229</strain>
    </source>
</reference>
<dbReference type="EMBL" id="FR854084">
    <property type="protein sequence ID" value="CCA83898.1"/>
    <property type="molecule type" value="Genomic_DNA"/>
</dbReference>
<organism evidence="1">
    <name type="scientific">blood disease bacterium R229</name>
    <dbReference type="NCBI Taxonomy" id="741978"/>
    <lineage>
        <taxon>Bacteria</taxon>
        <taxon>Pseudomonadati</taxon>
        <taxon>Pseudomonadota</taxon>
        <taxon>Betaproteobacteria</taxon>
        <taxon>Burkholderiales</taxon>
        <taxon>Burkholderiaceae</taxon>
        <taxon>Ralstonia</taxon>
        <taxon>Ralstonia solanacearum species complex</taxon>
    </lineage>
</organism>
<protein>
    <submittedName>
        <fullName evidence="1">Type III secretion system protein hrpZ</fullName>
    </submittedName>
</protein>
<proteinExistence type="predicted"/>
<reference evidence="1" key="2">
    <citation type="submission" date="2011-04" db="EMBL/GenBank/DDBJ databases">
        <authorList>
            <person name="Genoscope - CEA"/>
        </authorList>
    </citation>
    <scope>NUCLEOTIDE SEQUENCE</scope>
    <source>
        <strain evidence="1">R229</strain>
    </source>
</reference>
<evidence type="ECO:0000313" key="1">
    <source>
        <dbReference type="EMBL" id="CCA83898.1"/>
    </source>
</evidence>